<protein>
    <submittedName>
        <fullName evidence="2">Uncharacterized protein</fullName>
    </submittedName>
</protein>
<evidence type="ECO:0000256" key="1">
    <source>
        <dbReference type="SAM" id="MobiDB-lite"/>
    </source>
</evidence>
<feature type="region of interest" description="Disordered" evidence="1">
    <location>
        <begin position="1"/>
        <end position="78"/>
    </location>
</feature>
<organism evidence="2 3">
    <name type="scientific">Araneus ventricosus</name>
    <name type="common">Orbweaver spider</name>
    <name type="synonym">Epeira ventricosa</name>
    <dbReference type="NCBI Taxonomy" id="182803"/>
    <lineage>
        <taxon>Eukaryota</taxon>
        <taxon>Metazoa</taxon>
        <taxon>Ecdysozoa</taxon>
        <taxon>Arthropoda</taxon>
        <taxon>Chelicerata</taxon>
        <taxon>Arachnida</taxon>
        <taxon>Araneae</taxon>
        <taxon>Araneomorphae</taxon>
        <taxon>Entelegynae</taxon>
        <taxon>Araneoidea</taxon>
        <taxon>Araneidae</taxon>
        <taxon>Araneus</taxon>
    </lineage>
</organism>
<evidence type="ECO:0000313" key="3">
    <source>
        <dbReference type="Proteomes" id="UP000499080"/>
    </source>
</evidence>
<name>A0A4Y2WRU5_ARAVE</name>
<sequence>MQKKDVRKQDIKRPPSVSFVIEPDSKLHSNGTVKSTDFTIAPPEQFSPISVKSVSSKDSNDSTKSLLSTKNSPSPSSRLVLPTITVNYDRCCAPHTVIPAIYINSTCTSSSKA</sequence>
<reference evidence="2 3" key="1">
    <citation type="journal article" date="2019" name="Sci. Rep.">
        <title>Orb-weaving spider Araneus ventricosus genome elucidates the spidroin gene catalogue.</title>
        <authorList>
            <person name="Kono N."/>
            <person name="Nakamura H."/>
            <person name="Ohtoshi R."/>
            <person name="Moran D.A.P."/>
            <person name="Shinohara A."/>
            <person name="Yoshida Y."/>
            <person name="Fujiwara M."/>
            <person name="Mori M."/>
            <person name="Tomita M."/>
            <person name="Arakawa K."/>
        </authorList>
    </citation>
    <scope>NUCLEOTIDE SEQUENCE [LARGE SCALE GENOMIC DNA]</scope>
</reference>
<feature type="compositionally biased region" description="Low complexity" evidence="1">
    <location>
        <begin position="50"/>
        <end position="70"/>
    </location>
</feature>
<feature type="compositionally biased region" description="Polar residues" evidence="1">
    <location>
        <begin position="28"/>
        <end position="38"/>
    </location>
</feature>
<accession>A0A4Y2WRU5</accession>
<dbReference type="EMBL" id="BGPR01065370">
    <property type="protein sequence ID" value="GBO40205.1"/>
    <property type="molecule type" value="Genomic_DNA"/>
</dbReference>
<dbReference type="OrthoDB" id="6431264at2759"/>
<gene>
    <name evidence="2" type="ORF">AVEN_250353_1</name>
</gene>
<keyword evidence="3" id="KW-1185">Reference proteome</keyword>
<dbReference type="AlphaFoldDB" id="A0A4Y2WRU5"/>
<dbReference type="Proteomes" id="UP000499080">
    <property type="component" value="Unassembled WGS sequence"/>
</dbReference>
<comment type="caution">
    <text evidence="2">The sequence shown here is derived from an EMBL/GenBank/DDBJ whole genome shotgun (WGS) entry which is preliminary data.</text>
</comment>
<evidence type="ECO:0000313" key="2">
    <source>
        <dbReference type="EMBL" id="GBO40205.1"/>
    </source>
</evidence>
<proteinExistence type="predicted"/>